<dbReference type="SUPFAM" id="SSF55909">
    <property type="entry name" value="Pentein"/>
    <property type="match status" value="1"/>
</dbReference>
<sequence>MNSWNGWDPLKQVIVGRADGTMVQAPEPAVQRDFPEDGFPLGTYGRIPEEMTAAANEQLDNFAACWSAGASG</sequence>
<organism evidence="1 2">
    <name type="scientific">Saccharopolyspora phatthalungensis</name>
    <dbReference type="NCBI Taxonomy" id="664693"/>
    <lineage>
        <taxon>Bacteria</taxon>
        <taxon>Bacillati</taxon>
        <taxon>Actinomycetota</taxon>
        <taxon>Actinomycetes</taxon>
        <taxon>Pseudonocardiales</taxon>
        <taxon>Pseudonocardiaceae</taxon>
        <taxon>Saccharopolyspora</taxon>
    </lineage>
</organism>
<protein>
    <submittedName>
        <fullName evidence="1">Uncharacterized protein</fullName>
    </submittedName>
</protein>
<dbReference type="Proteomes" id="UP000584374">
    <property type="component" value="Unassembled WGS sequence"/>
</dbReference>
<evidence type="ECO:0000313" key="2">
    <source>
        <dbReference type="Proteomes" id="UP000584374"/>
    </source>
</evidence>
<dbReference type="EMBL" id="JACHIW010000002">
    <property type="protein sequence ID" value="MBB5159528.1"/>
    <property type="molecule type" value="Genomic_DNA"/>
</dbReference>
<accession>A0A840QJP4</accession>
<proteinExistence type="predicted"/>
<dbReference type="Gene3D" id="3.75.10.10">
    <property type="entry name" value="L-arginine/glycine Amidinotransferase, Chain A"/>
    <property type="match status" value="1"/>
</dbReference>
<dbReference type="AlphaFoldDB" id="A0A840QJP4"/>
<keyword evidence="2" id="KW-1185">Reference proteome</keyword>
<dbReference type="RefSeq" id="WP_246471948.1">
    <property type="nucleotide sequence ID" value="NZ_JACHIW010000002.1"/>
</dbReference>
<gene>
    <name evidence="1" type="ORF">BJ970_007127</name>
</gene>
<name>A0A840QJP4_9PSEU</name>
<comment type="caution">
    <text evidence="1">The sequence shown here is derived from an EMBL/GenBank/DDBJ whole genome shotgun (WGS) entry which is preliminary data.</text>
</comment>
<evidence type="ECO:0000313" key="1">
    <source>
        <dbReference type="EMBL" id="MBB5159528.1"/>
    </source>
</evidence>
<reference evidence="1 2" key="1">
    <citation type="submission" date="2020-08" db="EMBL/GenBank/DDBJ databases">
        <title>Sequencing the genomes of 1000 actinobacteria strains.</title>
        <authorList>
            <person name="Klenk H.-P."/>
        </authorList>
    </citation>
    <scope>NUCLEOTIDE SEQUENCE [LARGE SCALE GENOMIC DNA]</scope>
    <source>
        <strain evidence="1 2">DSM 45584</strain>
    </source>
</reference>